<keyword evidence="1" id="KW-1133">Transmembrane helix</keyword>
<keyword evidence="1" id="KW-0472">Membrane</keyword>
<dbReference type="RefSeq" id="WP_147056377.1">
    <property type="nucleotide sequence ID" value="NZ_CP042437.1"/>
</dbReference>
<keyword evidence="1" id="KW-0812">Transmembrane</keyword>
<feature type="transmembrane region" description="Helical" evidence="1">
    <location>
        <begin position="358"/>
        <end position="375"/>
    </location>
</feature>
<feature type="transmembrane region" description="Helical" evidence="1">
    <location>
        <begin position="201"/>
        <end position="230"/>
    </location>
</feature>
<dbReference type="AlphaFoldDB" id="A0A5B8W209"/>
<keyword evidence="3" id="KW-1185">Reference proteome</keyword>
<evidence type="ECO:0000256" key="1">
    <source>
        <dbReference type="SAM" id="Phobius"/>
    </source>
</evidence>
<dbReference type="EMBL" id="CP042437">
    <property type="protein sequence ID" value="QEC78080.1"/>
    <property type="molecule type" value="Genomic_DNA"/>
</dbReference>
<gene>
    <name evidence="2" type="ORF">FSB76_19865</name>
</gene>
<dbReference type="Proteomes" id="UP000321362">
    <property type="component" value="Chromosome"/>
</dbReference>
<feature type="transmembrane region" description="Helical" evidence="1">
    <location>
        <begin position="331"/>
        <end position="351"/>
    </location>
</feature>
<evidence type="ECO:0000313" key="3">
    <source>
        <dbReference type="Proteomes" id="UP000321362"/>
    </source>
</evidence>
<evidence type="ECO:0000313" key="2">
    <source>
        <dbReference type="EMBL" id="QEC78080.1"/>
    </source>
</evidence>
<organism evidence="2 3">
    <name type="scientific">Mucilaginibacter ginsenosidivorax</name>
    <dbReference type="NCBI Taxonomy" id="862126"/>
    <lineage>
        <taxon>Bacteria</taxon>
        <taxon>Pseudomonadati</taxon>
        <taxon>Bacteroidota</taxon>
        <taxon>Sphingobacteriia</taxon>
        <taxon>Sphingobacteriales</taxon>
        <taxon>Sphingobacteriaceae</taxon>
        <taxon>Mucilaginibacter</taxon>
    </lineage>
</organism>
<feature type="transmembrane region" description="Helical" evidence="1">
    <location>
        <begin position="109"/>
        <end position="131"/>
    </location>
</feature>
<name>A0A5B8W209_9SPHI</name>
<feature type="transmembrane region" description="Helical" evidence="1">
    <location>
        <begin position="59"/>
        <end position="77"/>
    </location>
</feature>
<dbReference type="KEGG" id="mgk:FSB76_19865"/>
<accession>A0A5B8W209</accession>
<evidence type="ECO:0008006" key="4">
    <source>
        <dbReference type="Google" id="ProtNLM"/>
    </source>
</evidence>
<dbReference type="OrthoDB" id="834927at2"/>
<feature type="transmembrane region" description="Helical" evidence="1">
    <location>
        <begin position="32"/>
        <end position="47"/>
    </location>
</feature>
<proteinExistence type="predicted"/>
<protein>
    <recommendedName>
        <fullName evidence="4">O-antigen ligase family protein</fullName>
    </recommendedName>
</protein>
<sequence>MNFLKRVTKDRLLVFLLLIASGDPALTAQSWTPGAMVAIAGVLFFYYRARLKWPFYRSFFIYIFLFVILIIYQYYTLGASQGVFLLGFIIKIFIGIVVMAILGARFSMVLLDVMYFICLISFPFYLIHFIGGDNVMQSFFLGADTHSVGLYTFRGLAPGEHVLRNSGMFWEPTAFQGYINVALFLNFRRLNYLMANQRKKLAIIFIAFLSTISTTGFFLFAVLVVVYLLAYTKINKAFAVTITVIFFTLGIYLFNSLDFLGSKVQYQFEDASTSNGDYNTTRFGEILFDYHYIQKHPFTGNGFNAATRFADDPEIVHMIENGKNPGLGNGFTDFIACAGLIGTFWFFYILYKNVSKVSKVDAIFLIIVIIISLQGEAYLRYPFFLGLPFLIPLPILNYKNYLRSREKQRHSNSFNLS</sequence>
<reference evidence="2 3" key="1">
    <citation type="journal article" date="2013" name="J. Microbiol.">
        <title>Mucilaginibacter ginsenosidivorax sp. nov., with ginsenoside converting activity isolated from sediment.</title>
        <authorList>
            <person name="Kim J.K."/>
            <person name="Choi T.E."/>
            <person name="Liu Q.M."/>
            <person name="Park H.Y."/>
            <person name="Yi T.H."/>
            <person name="Yoon M.H."/>
            <person name="Kim S.C."/>
            <person name="Im W.T."/>
        </authorList>
    </citation>
    <scope>NUCLEOTIDE SEQUENCE [LARGE SCALE GENOMIC DNA]</scope>
    <source>
        <strain evidence="2 3">KHI28</strain>
    </source>
</reference>
<feature type="transmembrane region" description="Helical" evidence="1">
    <location>
        <begin position="237"/>
        <end position="254"/>
    </location>
</feature>
<feature type="transmembrane region" description="Helical" evidence="1">
    <location>
        <begin position="83"/>
        <end position="102"/>
    </location>
</feature>